<keyword evidence="6 8" id="KW-1133">Transmembrane helix</keyword>
<dbReference type="PANTHER" id="PTHR42929">
    <property type="entry name" value="INNER MEMBRANE ABC TRANSPORTER PERMEASE PROTEIN YDCU-RELATED-RELATED"/>
    <property type="match status" value="1"/>
</dbReference>
<keyword evidence="3 8" id="KW-0813">Transport</keyword>
<feature type="transmembrane region" description="Helical" evidence="8">
    <location>
        <begin position="188"/>
        <end position="206"/>
    </location>
</feature>
<dbReference type="GO" id="GO:0005886">
    <property type="term" value="C:plasma membrane"/>
    <property type="evidence" value="ECO:0007669"/>
    <property type="project" value="UniProtKB-SubCell"/>
</dbReference>
<evidence type="ECO:0000256" key="5">
    <source>
        <dbReference type="ARBA" id="ARBA00022692"/>
    </source>
</evidence>
<dbReference type="Proteomes" id="UP000321577">
    <property type="component" value="Unassembled WGS sequence"/>
</dbReference>
<comment type="similarity">
    <text evidence="2">Belongs to the binding-protein-dependent transport system permease family. CysTW subfamily.</text>
</comment>
<dbReference type="Pfam" id="PF00528">
    <property type="entry name" value="BPD_transp_1"/>
    <property type="match status" value="1"/>
</dbReference>
<feature type="domain" description="ABC transmembrane type-1" evidence="9">
    <location>
        <begin position="47"/>
        <end position="253"/>
    </location>
</feature>
<comment type="caution">
    <text evidence="10">The sequence shown here is derived from an EMBL/GenBank/DDBJ whole genome shotgun (WGS) entry which is preliminary data.</text>
</comment>
<name>A0A512M323_9BACT</name>
<evidence type="ECO:0000256" key="6">
    <source>
        <dbReference type="ARBA" id="ARBA00022989"/>
    </source>
</evidence>
<evidence type="ECO:0000256" key="4">
    <source>
        <dbReference type="ARBA" id="ARBA00022475"/>
    </source>
</evidence>
<reference evidence="10 11" key="1">
    <citation type="submission" date="2019-07" db="EMBL/GenBank/DDBJ databases">
        <title>Whole genome shotgun sequence of Brevifollis gellanilyticus NBRC 108608.</title>
        <authorList>
            <person name="Hosoyama A."/>
            <person name="Uohara A."/>
            <person name="Ohji S."/>
            <person name="Ichikawa N."/>
        </authorList>
    </citation>
    <scope>NUCLEOTIDE SEQUENCE [LARGE SCALE GENOMIC DNA]</scope>
    <source>
        <strain evidence="10 11">NBRC 108608</strain>
    </source>
</reference>
<dbReference type="CDD" id="cd06261">
    <property type="entry name" value="TM_PBP2"/>
    <property type="match status" value="1"/>
</dbReference>
<evidence type="ECO:0000259" key="9">
    <source>
        <dbReference type="PROSITE" id="PS50928"/>
    </source>
</evidence>
<evidence type="ECO:0000256" key="1">
    <source>
        <dbReference type="ARBA" id="ARBA00004651"/>
    </source>
</evidence>
<organism evidence="10 11">
    <name type="scientific">Brevifollis gellanilyticus</name>
    <dbReference type="NCBI Taxonomy" id="748831"/>
    <lineage>
        <taxon>Bacteria</taxon>
        <taxon>Pseudomonadati</taxon>
        <taxon>Verrucomicrobiota</taxon>
        <taxon>Verrucomicrobiia</taxon>
        <taxon>Verrucomicrobiales</taxon>
        <taxon>Verrucomicrobiaceae</taxon>
    </lineage>
</organism>
<evidence type="ECO:0000256" key="8">
    <source>
        <dbReference type="RuleBase" id="RU363032"/>
    </source>
</evidence>
<keyword evidence="7 8" id="KW-0472">Membrane</keyword>
<proteinExistence type="inferred from homology"/>
<feature type="transmembrane region" description="Helical" evidence="8">
    <location>
        <begin position="126"/>
        <end position="153"/>
    </location>
</feature>
<evidence type="ECO:0000256" key="2">
    <source>
        <dbReference type="ARBA" id="ARBA00007069"/>
    </source>
</evidence>
<dbReference type="PROSITE" id="PS50928">
    <property type="entry name" value="ABC_TM1"/>
    <property type="match status" value="1"/>
</dbReference>
<protein>
    <submittedName>
        <fullName evidence="10">Spermidine/putrescine ABC transporter permease</fullName>
    </submittedName>
</protein>
<keyword evidence="11" id="KW-1185">Reference proteome</keyword>
<feature type="transmembrane region" description="Helical" evidence="8">
    <location>
        <begin position="42"/>
        <end position="70"/>
    </location>
</feature>
<dbReference type="InterPro" id="IPR000515">
    <property type="entry name" value="MetI-like"/>
</dbReference>
<feature type="transmembrane region" description="Helical" evidence="8">
    <location>
        <begin position="82"/>
        <end position="106"/>
    </location>
</feature>
<comment type="subcellular location">
    <subcellularLocation>
        <location evidence="1 8">Cell membrane</location>
        <topology evidence="1 8">Multi-pass membrane protein</topology>
    </subcellularLocation>
</comment>
<dbReference type="AlphaFoldDB" id="A0A512M323"/>
<dbReference type="GO" id="GO:0055085">
    <property type="term" value="P:transmembrane transport"/>
    <property type="evidence" value="ECO:0007669"/>
    <property type="project" value="InterPro"/>
</dbReference>
<accession>A0A512M323</accession>
<dbReference type="PANTHER" id="PTHR42929:SF1">
    <property type="entry name" value="INNER MEMBRANE ABC TRANSPORTER PERMEASE PROTEIN YDCU-RELATED"/>
    <property type="match status" value="1"/>
</dbReference>
<dbReference type="InterPro" id="IPR035906">
    <property type="entry name" value="MetI-like_sf"/>
</dbReference>
<evidence type="ECO:0000313" key="11">
    <source>
        <dbReference type="Proteomes" id="UP000321577"/>
    </source>
</evidence>
<dbReference type="SUPFAM" id="SSF161098">
    <property type="entry name" value="MetI-like"/>
    <property type="match status" value="1"/>
</dbReference>
<sequence length="262" mass="29152">MIAFFALPCLISLTLAFRASDLRGGVGDGWTLETVKSLADPIYVPVLMRTVGISFITTMVCLMLSLPMAWHMARCSVNWRNALLLLIILPFLTNFIIRIFAWRSLLHPDGPLKHLLVWLNLISEDALLLNNIGAVMLVMIYTQLPFAILPLYAAAEKFDFHLMDAARDLGATGWSAFRKVFLPGVRQGIISASVIVFVSSLGQYVIPQFVGGTMDEMIGNKIVQRAFTDRNLPLASALSGALLIMVMIPVLMMTWRERRARA</sequence>
<keyword evidence="5 8" id="KW-0812">Transmembrane</keyword>
<feature type="transmembrane region" description="Helical" evidence="8">
    <location>
        <begin position="234"/>
        <end position="255"/>
    </location>
</feature>
<evidence type="ECO:0000256" key="3">
    <source>
        <dbReference type="ARBA" id="ARBA00022448"/>
    </source>
</evidence>
<dbReference type="Gene3D" id="1.10.3720.10">
    <property type="entry name" value="MetI-like"/>
    <property type="match status" value="1"/>
</dbReference>
<gene>
    <name evidence="10" type="ORF">BGE01nite_04240</name>
</gene>
<evidence type="ECO:0000256" key="7">
    <source>
        <dbReference type="ARBA" id="ARBA00023136"/>
    </source>
</evidence>
<dbReference type="EMBL" id="BKAG01000002">
    <property type="protein sequence ID" value="GEP41133.1"/>
    <property type="molecule type" value="Genomic_DNA"/>
</dbReference>
<evidence type="ECO:0000313" key="10">
    <source>
        <dbReference type="EMBL" id="GEP41133.1"/>
    </source>
</evidence>
<keyword evidence="4" id="KW-1003">Cell membrane</keyword>